<dbReference type="AlphaFoldDB" id="A0A853C584"/>
<dbReference type="EC" id="3.1.21.-" evidence="2"/>
<dbReference type="SUPFAM" id="SSF46767">
    <property type="entry name" value="Methylated DNA-protein cysteine methyltransferase, C-terminal domain"/>
    <property type="match status" value="1"/>
</dbReference>
<reference evidence="2 3" key="1">
    <citation type="submission" date="2020-07" db="EMBL/GenBank/DDBJ databases">
        <title>Sequencing the genomes of 1000 actinobacteria strains.</title>
        <authorList>
            <person name="Klenk H.-P."/>
        </authorList>
    </citation>
    <scope>NUCLEOTIDE SEQUENCE [LARGE SCALE GENOMIC DNA]</scope>
    <source>
        <strain evidence="2 3">DSM 103833</strain>
    </source>
</reference>
<protein>
    <submittedName>
        <fullName evidence="2">5-methylcytosine-specific restriction protein B</fullName>
        <ecNumber evidence="2">3.1.21.-</ecNumber>
    </submittedName>
</protein>
<proteinExistence type="predicted"/>
<name>A0A853C584_9ACTN</name>
<dbReference type="Gene3D" id="3.40.50.300">
    <property type="entry name" value="P-loop containing nucleotide triphosphate hydrolases"/>
    <property type="match status" value="1"/>
</dbReference>
<dbReference type="Pfam" id="PF07728">
    <property type="entry name" value="AAA_5"/>
    <property type="match status" value="1"/>
</dbReference>
<evidence type="ECO:0000313" key="3">
    <source>
        <dbReference type="Proteomes" id="UP000530424"/>
    </source>
</evidence>
<gene>
    <name evidence="2" type="ORF">HNR19_003127</name>
</gene>
<dbReference type="GO" id="GO:0005524">
    <property type="term" value="F:ATP binding"/>
    <property type="evidence" value="ECO:0007669"/>
    <property type="project" value="InterPro"/>
</dbReference>
<dbReference type="SUPFAM" id="SSF52540">
    <property type="entry name" value="P-loop containing nucleoside triphosphate hydrolases"/>
    <property type="match status" value="1"/>
</dbReference>
<dbReference type="InterPro" id="IPR036217">
    <property type="entry name" value="MethylDNA_cys_MeTrfase_DNAb"/>
</dbReference>
<dbReference type="PANTHER" id="PTHR37291">
    <property type="entry name" value="5-METHYLCYTOSINE-SPECIFIC RESTRICTION ENZYME B"/>
    <property type="match status" value="1"/>
</dbReference>
<keyword evidence="3" id="KW-1185">Reference proteome</keyword>
<evidence type="ECO:0000313" key="2">
    <source>
        <dbReference type="EMBL" id="NYJ02429.1"/>
    </source>
</evidence>
<dbReference type="InterPro" id="IPR036388">
    <property type="entry name" value="WH-like_DNA-bd_sf"/>
</dbReference>
<dbReference type="RefSeq" id="WP_218910281.1">
    <property type="nucleotide sequence ID" value="NZ_JACCFP010000001.1"/>
</dbReference>
<sequence>MSDVVAGVDPAPKELRAVGQEYLRAMREGGSVFTPGRPIWTSGNAEELVTAFVDRPDIGGRSFADKLADQLAGASDGALQLFAELWYANLAPLADYAPSTKRTLISTILHKMREPVELPEVVTAALTAKAFNGGVAFKTRRPFQLALLVRIAVAVTALDLPEREIALSEPRRWKALLDSILDPKEPAQRKALSWLLFPDYFLSVVSKPHRAAIRAAFADLLDGSEIDEDDELFRIREELGRRNAGTSFYAEPIVDQWDPERRISGVTISPGLLAARKEYKTRGYAIASAAIELVPEGSWSTYTDIADLAGLVPGQVGQYIGDVEHLAGHRVIKIDGTTYTEENQAALEAEGIQFDERGAADPAKKLSKEDLREQLDARGLLPQVTRRGWLIRGSSVNGKDLVPTWRTEGWISLAASNLREVSPGMTRDELKPIVDEDYAHASYHVKGEKLDEFHAFLTRMEPGHLIATVDQGRLYVGNLVGDARYQPTPEGDSNLVREVDWVSDEGIDYADLPAELATKLKVQRDVVDLTQQLDTLETLLETETEQAPPPVYVKVELRPAAPELAKELHVSQSWLQECIDLLNDRPQLIFYGPPGTGKTFLAQAIARHVADENVRLVQFHPAYSYEDFFEGYRPTPSGSFELKPGPMRKIVDQALANPRDPFVLIIDEINRGNLAKVFGELYFLLEYRKENVELLYADEEFSLPENVFIIGTMNTADRSIALVDAAMRRRFAFLPLHPSEEPTRGILRSWLGEEGLTTRVADLLDELNRRIEDPDFKIGPSYFMRPAVHAPGGLERTWRTSILPLLEEHHFGELTGTQVAARYGLEVVAAAVDAPVVTLAEASDGSPDAD</sequence>
<dbReference type="InterPro" id="IPR011704">
    <property type="entry name" value="ATPase_dyneun-rel_AAA"/>
</dbReference>
<organism evidence="2 3">
    <name type="scientific">Nocardioides thalensis</name>
    <dbReference type="NCBI Taxonomy" id="1914755"/>
    <lineage>
        <taxon>Bacteria</taxon>
        <taxon>Bacillati</taxon>
        <taxon>Actinomycetota</taxon>
        <taxon>Actinomycetes</taxon>
        <taxon>Propionibacteriales</taxon>
        <taxon>Nocardioidaceae</taxon>
        <taxon>Nocardioides</taxon>
    </lineage>
</organism>
<dbReference type="CDD" id="cd00009">
    <property type="entry name" value="AAA"/>
    <property type="match status" value="1"/>
</dbReference>
<dbReference type="Gene3D" id="1.10.10.10">
    <property type="entry name" value="Winged helix-like DNA-binding domain superfamily/Winged helix DNA-binding domain"/>
    <property type="match status" value="1"/>
</dbReference>
<evidence type="ECO:0000259" key="1">
    <source>
        <dbReference type="SMART" id="SM00382"/>
    </source>
</evidence>
<dbReference type="SMART" id="SM00382">
    <property type="entry name" value="AAA"/>
    <property type="match status" value="1"/>
</dbReference>
<dbReference type="EMBL" id="JACCFP010000001">
    <property type="protein sequence ID" value="NYJ02429.1"/>
    <property type="molecule type" value="Genomic_DNA"/>
</dbReference>
<dbReference type="InterPro" id="IPR052934">
    <property type="entry name" value="Methyl-DNA_Rec/Restrict_Enz"/>
</dbReference>
<dbReference type="InterPro" id="IPR003593">
    <property type="entry name" value="AAA+_ATPase"/>
</dbReference>
<comment type="caution">
    <text evidence="2">The sequence shown here is derived from an EMBL/GenBank/DDBJ whole genome shotgun (WGS) entry which is preliminary data.</text>
</comment>
<keyword evidence="2" id="KW-0378">Hydrolase</keyword>
<dbReference type="GO" id="GO:0016887">
    <property type="term" value="F:ATP hydrolysis activity"/>
    <property type="evidence" value="ECO:0007669"/>
    <property type="project" value="InterPro"/>
</dbReference>
<dbReference type="PANTHER" id="PTHR37291:SF1">
    <property type="entry name" value="TYPE IV METHYL-DIRECTED RESTRICTION ENZYME ECOKMCRB SUBUNIT"/>
    <property type="match status" value="1"/>
</dbReference>
<dbReference type="InterPro" id="IPR027417">
    <property type="entry name" value="P-loop_NTPase"/>
</dbReference>
<feature type="domain" description="AAA+ ATPase" evidence="1">
    <location>
        <begin position="584"/>
        <end position="737"/>
    </location>
</feature>
<dbReference type="Proteomes" id="UP000530424">
    <property type="component" value="Unassembled WGS sequence"/>
</dbReference>
<accession>A0A853C584</accession>